<proteinExistence type="predicted"/>
<protein>
    <recommendedName>
        <fullName evidence="4">Conjugal transfer protein</fullName>
    </recommendedName>
</protein>
<dbReference type="AlphaFoldDB" id="A0A838CY64"/>
<dbReference type="RefSeq" id="WP_181473951.1">
    <property type="nucleotide sequence ID" value="NZ_JACEFG010000005.1"/>
</dbReference>
<accession>A0A838CY64</accession>
<evidence type="ECO:0000256" key="1">
    <source>
        <dbReference type="SAM" id="Phobius"/>
    </source>
</evidence>
<sequence length="72" mass="7713">MGFSGVVDFIQEQAGYLLTIALIVILLVTGFKRQWIVMAGSVFGLAIIAIFITTPTILGDIGEKIAELMNLG</sequence>
<keyword evidence="1" id="KW-0812">Transmembrane</keyword>
<keyword evidence="1" id="KW-0472">Membrane</keyword>
<reference evidence="2 3" key="1">
    <citation type="journal article" date="2004" name="Extremophiles">
        <title>Halobacillus locisalis sp. nov., a halophilic bacterium isolated from a marine solar saltern of the Yellow Sea in Korea.</title>
        <authorList>
            <person name="Yoon J.H."/>
            <person name="Kang K.H."/>
            <person name="Oh T.K."/>
            <person name="Park Y.H."/>
        </authorList>
    </citation>
    <scope>NUCLEOTIDE SEQUENCE [LARGE SCALE GENOMIC DNA]</scope>
    <source>
        <strain evidence="2 3">KCTC 3788</strain>
    </source>
</reference>
<gene>
    <name evidence="2" type="ORF">H0266_18580</name>
</gene>
<organism evidence="2 3">
    <name type="scientific">Halobacillus locisalis</name>
    <dbReference type="NCBI Taxonomy" id="220753"/>
    <lineage>
        <taxon>Bacteria</taxon>
        <taxon>Bacillati</taxon>
        <taxon>Bacillota</taxon>
        <taxon>Bacilli</taxon>
        <taxon>Bacillales</taxon>
        <taxon>Bacillaceae</taxon>
        <taxon>Halobacillus</taxon>
    </lineage>
</organism>
<feature type="transmembrane region" description="Helical" evidence="1">
    <location>
        <begin position="14"/>
        <end position="31"/>
    </location>
</feature>
<evidence type="ECO:0008006" key="4">
    <source>
        <dbReference type="Google" id="ProtNLM"/>
    </source>
</evidence>
<keyword evidence="3" id="KW-1185">Reference proteome</keyword>
<keyword evidence="1" id="KW-1133">Transmembrane helix</keyword>
<evidence type="ECO:0000313" key="2">
    <source>
        <dbReference type="EMBL" id="MBA2176890.1"/>
    </source>
</evidence>
<comment type="caution">
    <text evidence="2">The sequence shown here is derived from an EMBL/GenBank/DDBJ whole genome shotgun (WGS) entry which is preliminary data.</text>
</comment>
<dbReference type="Proteomes" id="UP000571017">
    <property type="component" value="Unassembled WGS sequence"/>
</dbReference>
<feature type="transmembrane region" description="Helical" evidence="1">
    <location>
        <begin position="36"/>
        <end position="58"/>
    </location>
</feature>
<name>A0A838CY64_9BACI</name>
<dbReference type="EMBL" id="JACEFG010000005">
    <property type="protein sequence ID" value="MBA2176890.1"/>
    <property type="molecule type" value="Genomic_DNA"/>
</dbReference>
<evidence type="ECO:0000313" key="3">
    <source>
        <dbReference type="Proteomes" id="UP000571017"/>
    </source>
</evidence>